<reference evidence="2" key="2">
    <citation type="submission" date="2021-02" db="UniProtKB">
        <authorList>
            <consortium name="EnsemblMetazoa"/>
        </authorList>
    </citation>
    <scope>IDENTIFICATION</scope>
    <source>
        <strain evidence="2">JHB</strain>
    </source>
</reference>
<dbReference type="Proteomes" id="UP000002320">
    <property type="component" value="Unassembled WGS sequence"/>
</dbReference>
<evidence type="ECO:0000313" key="2">
    <source>
        <dbReference type="EnsemblMetazoa" id="CPIJ011376-PA"/>
    </source>
</evidence>
<dbReference type="InParanoid" id="B0WW42"/>
<dbReference type="AlphaFoldDB" id="B0WW42"/>
<dbReference type="EMBL" id="DS232137">
    <property type="protein sequence ID" value="EDS35874.1"/>
    <property type="molecule type" value="Genomic_DNA"/>
</dbReference>
<keyword evidence="3" id="KW-1185">Reference proteome</keyword>
<proteinExistence type="predicted"/>
<evidence type="ECO:0000313" key="3">
    <source>
        <dbReference type="Proteomes" id="UP000002320"/>
    </source>
</evidence>
<dbReference type="VEuPathDB" id="VectorBase:CPIJ011376"/>
<accession>B0WW42</accession>
<dbReference type="EnsemblMetazoa" id="CPIJ011376-RA">
    <property type="protein sequence ID" value="CPIJ011376-PA"/>
    <property type="gene ID" value="CPIJ011376"/>
</dbReference>
<name>B0WW42_CULQU</name>
<dbReference type="HOGENOM" id="CLU_2308756_0_0_1"/>
<gene>
    <name evidence="2" type="primary">6044041</name>
    <name evidence="1" type="ORF">CpipJ_CPIJ011376</name>
</gene>
<reference evidence="1" key="1">
    <citation type="submission" date="2007-03" db="EMBL/GenBank/DDBJ databases">
        <title>Annotation of Culex pipiens quinquefasciatus.</title>
        <authorList>
            <consortium name="The Broad Institute Genome Sequencing Platform"/>
            <person name="Atkinson P.W."/>
            <person name="Hemingway J."/>
            <person name="Christensen B.M."/>
            <person name="Higgs S."/>
            <person name="Kodira C."/>
            <person name="Hannick L."/>
            <person name="Megy K."/>
            <person name="O'Leary S."/>
            <person name="Pearson M."/>
            <person name="Haas B.J."/>
            <person name="Mauceli E."/>
            <person name="Wortman J.R."/>
            <person name="Lee N.H."/>
            <person name="Guigo R."/>
            <person name="Stanke M."/>
            <person name="Alvarado L."/>
            <person name="Amedeo P."/>
            <person name="Antoine C.H."/>
            <person name="Arensburger P."/>
            <person name="Bidwell S.L."/>
            <person name="Crawford M."/>
            <person name="Camaro F."/>
            <person name="Devon K."/>
            <person name="Engels R."/>
            <person name="Hammond M."/>
            <person name="Howarth C."/>
            <person name="Koehrsen M."/>
            <person name="Lawson D."/>
            <person name="Montgomery P."/>
            <person name="Nene V."/>
            <person name="Nusbaum C."/>
            <person name="Puiu D."/>
            <person name="Romero-Severson J."/>
            <person name="Severson D.W."/>
            <person name="Shumway M."/>
            <person name="Sisk P."/>
            <person name="Stolte C."/>
            <person name="Zeng Q."/>
            <person name="Eisenstadt E."/>
            <person name="Fraser-Liggett C."/>
            <person name="Strausberg R."/>
            <person name="Galagan J."/>
            <person name="Birren B."/>
            <person name="Collins F.H."/>
        </authorList>
    </citation>
    <scope>NUCLEOTIDE SEQUENCE [LARGE SCALE GENOMIC DNA]</scope>
    <source>
        <strain evidence="1">JHB</strain>
    </source>
</reference>
<protein>
    <submittedName>
        <fullName evidence="1 2">Uncharacterized protein</fullName>
    </submittedName>
</protein>
<sequence>MREVPQLESTSPALKNDCINRIQTFPTTASCCTEPTQFVVKNGCVSVPFLATNLIEITVVGIFTKLDAFTIEDSPGRSNGALNCSPAVPGLRGFPQSVPG</sequence>
<dbReference type="KEGG" id="cqu:CpipJ_CPIJ011376"/>
<evidence type="ECO:0000313" key="1">
    <source>
        <dbReference type="EMBL" id="EDS35874.1"/>
    </source>
</evidence>
<organism>
    <name type="scientific">Culex quinquefasciatus</name>
    <name type="common">Southern house mosquito</name>
    <name type="synonym">Culex pungens</name>
    <dbReference type="NCBI Taxonomy" id="7176"/>
    <lineage>
        <taxon>Eukaryota</taxon>
        <taxon>Metazoa</taxon>
        <taxon>Ecdysozoa</taxon>
        <taxon>Arthropoda</taxon>
        <taxon>Hexapoda</taxon>
        <taxon>Insecta</taxon>
        <taxon>Pterygota</taxon>
        <taxon>Neoptera</taxon>
        <taxon>Endopterygota</taxon>
        <taxon>Diptera</taxon>
        <taxon>Nematocera</taxon>
        <taxon>Culicoidea</taxon>
        <taxon>Culicidae</taxon>
        <taxon>Culicinae</taxon>
        <taxon>Culicini</taxon>
        <taxon>Culex</taxon>
        <taxon>Culex</taxon>
    </lineage>
</organism>